<evidence type="ECO:0000256" key="4">
    <source>
        <dbReference type="ARBA" id="ARBA00022771"/>
    </source>
</evidence>
<dbReference type="GO" id="GO:0003723">
    <property type="term" value="F:RNA binding"/>
    <property type="evidence" value="ECO:0007669"/>
    <property type="project" value="UniProtKB-KW"/>
</dbReference>
<feature type="domain" description="C2H2-type" evidence="12">
    <location>
        <begin position="195"/>
        <end position="223"/>
    </location>
</feature>
<dbReference type="EMBL" id="SDOV01000007">
    <property type="protein sequence ID" value="KAH7639455.1"/>
    <property type="molecule type" value="Genomic_DNA"/>
</dbReference>
<dbReference type="OrthoDB" id="6504251at2759"/>
<keyword evidence="3" id="KW-0677">Repeat</keyword>
<evidence type="ECO:0000256" key="11">
    <source>
        <dbReference type="SAM" id="MobiDB-lite"/>
    </source>
</evidence>
<keyword evidence="5" id="KW-0862">Zinc</keyword>
<keyword evidence="4 10" id="KW-0863">Zinc-finger</keyword>
<accession>A0A922I9M2</accession>
<keyword evidence="6" id="KW-0694">RNA-binding</keyword>
<dbReference type="InterPro" id="IPR051061">
    <property type="entry name" value="Zinc_finger_trans_reg"/>
</dbReference>
<evidence type="ECO:0000256" key="8">
    <source>
        <dbReference type="ARBA" id="ARBA00023163"/>
    </source>
</evidence>
<dbReference type="AlphaFoldDB" id="A0A922I9M2"/>
<reference evidence="13" key="2">
    <citation type="submission" date="2020-06" db="EMBL/GenBank/DDBJ databases">
        <authorList>
            <person name="Ji K."/>
            <person name="Li J."/>
        </authorList>
    </citation>
    <scope>NUCLEOTIDE SEQUENCE</scope>
    <source>
        <strain evidence="13">JKM2019</strain>
        <tissue evidence="13">Whole body</tissue>
    </source>
</reference>
<dbReference type="PROSITE" id="PS00028">
    <property type="entry name" value="ZINC_FINGER_C2H2_1"/>
    <property type="match status" value="6"/>
</dbReference>
<dbReference type="InterPro" id="IPR054599">
    <property type="entry name" value="TFIIIA_Zfn-C2H2"/>
</dbReference>
<dbReference type="Pfam" id="PF22110">
    <property type="entry name" value="TFIIIA_zf-C2H2"/>
    <property type="match status" value="1"/>
</dbReference>
<dbReference type="InterPro" id="IPR013087">
    <property type="entry name" value="Znf_C2H2_type"/>
</dbReference>
<reference evidence="13" key="3">
    <citation type="journal article" date="2021" name="World Allergy Organ. J.">
        <title>Chromosome-level assembly of Dermatophagoides farinae genome and transcriptome reveals two novel allergens Der f 37 and Der f 39.</title>
        <authorList>
            <person name="Chen J."/>
            <person name="Cai Z."/>
            <person name="Fan D."/>
            <person name="Hu J."/>
            <person name="Hou Y."/>
            <person name="He Y."/>
            <person name="Zhang Z."/>
            <person name="Zhao Z."/>
            <person name="Gao P."/>
            <person name="Hu W."/>
            <person name="Sun J."/>
            <person name="Li J."/>
            <person name="Ji K."/>
        </authorList>
    </citation>
    <scope>NUCLEOTIDE SEQUENCE</scope>
    <source>
        <strain evidence="13">JKM2019</strain>
    </source>
</reference>
<dbReference type="EMBL" id="ASGP02000002">
    <property type="protein sequence ID" value="KAH9521913.1"/>
    <property type="molecule type" value="Genomic_DNA"/>
</dbReference>
<dbReference type="Proteomes" id="UP000828236">
    <property type="component" value="Unassembled WGS sequence"/>
</dbReference>
<evidence type="ECO:0000256" key="2">
    <source>
        <dbReference type="ARBA" id="ARBA00022723"/>
    </source>
</evidence>
<feature type="domain" description="C2H2-type" evidence="12">
    <location>
        <begin position="258"/>
        <end position="286"/>
    </location>
</feature>
<dbReference type="PROSITE" id="PS50157">
    <property type="entry name" value="ZINC_FINGER_C2H2_2"/>
    <property type="match status" value="6"/>
</dbReference>
<keyword evidence="7" id="KW-0805">Transcription regulation</keyword>
<evidence type="ECO:0000256" key="1">
    <source>
        <dbReference type="ARBA" id="ARBA00004123"/>
    </source>
</evidence>
<evidence type="ECO:0000256" key="5">
    <source>
        <dbReference type="ARBA" id="ARBA00022833"/>
    </source>
</evidence>
<feature type="region of interest" description="Disordered" evidence="11">
    <location>
        <begin position="321"/>
        <end position="345"/>
    </location>
</feature>
<evidence type="ECO:0000259" key="12">
    <source>
        <dbReference type="PROSITE" id="PS50157"/>
    </source>
</evidence>
<evidence type="ECO:0000256" key="7">
    <source>
        <dbReference type="ARBA" id="ARBA00023015"/>
    </source>
</evidence>
<keyword evidence="15" id="KW-1185">Reference proteome</keyword>
<dbReference type="GO" id="GO:0005634">
    <property type="term" value="C:nucleus"/>
    <property type="evidence" value="ECO:0007669"/>
    <property type="project" value="UniProtKB-SubCell"/>
</dbReference>
<dbReference type="Gene3D" id="3.30.160.60">
    <property type="entry name" value="Classic Zinc Finger"/>
    <property type="match status" value="5"/>
</dbReference>
<gene>
    <name evidence="14" type="primary">GTF3A_2</name>
    <name evidence="14" type="ORF">DERF_005528</name>
    <name evidence="13" type="ORF">HUG17_3488</name>
</gene>
<keyword evidence="9" id="KW-0539">Nucleus</keyword>
<dbReference type="Proteomes" id="UP000790347">
    <property type="component" value="Unassembled WGS sequence"/>
</dbReference>
<sequence length="369" mass="43615">MIFNDNMDEPDIIENINADMLVINDVDDNDKLVNKNQKKRRKNFKCPYEECDGCFVKNIRLQTHIRIRHTGYAPYECPRDNCRASFACQSYLNKHLRRHDKEPSKKSRQRREYACTECPELLFRNKTQLKQHQASVHNQMPFKCEHCERGFIVRSKLNAHRRRHRGYQCGRENCNYQTDKWTDLRKHLAKEHRKLECNVCMKTYSSSYHLRVHRQTAHPDESIEVPKFHCPHTDCDRSYTRSSSLRGHLLANHCDPKHCCSNCDKRFRHKKTLVAHLDRCHSSNSGNNERKKVISKKTSKIKLTKAKLDKLLRVKSLFQPKQSNTEETTDTDCSENINHSDGYDDNNDRIDYDMLAESNLMSDMLKTNQ</sequence>
<feature type="domain" description="C2H2-type" evidence="12">
    <location>
        <begin position="44"/>
        <end position="74"/>
    </location>
</feature>
<evidence type="ECO:0000256" key="3">
    <source>
        <dbReference type="ARBA" id="ARBA00022737"/>
    </source>
</evidence>
<dbReference type="GO" id="GO:0008270">
    <property type="term" value="F:zinc ion binding"/>
    <property type="evidence" value="ECO:0007669"/>
    <property type="project" value="UniProtKB-KW"/>
</dbReference>
<dbReference type="InterPro" id="IPR036236">
    <property type="entry name" value="Znf_C2H2_sf"/>
</dbReference>
<comment type="caution">
    <text evidence="14">The sequence shown here is derived from an EMBL/GenBank/DDBJ whole genome shotgun (WGS) entry which is preliminary data.</text>
</comment>
<feature type="domain" description="C2H2-type" evidence="12">
    <location>
        <begin position="142"/>
        <end position="169"/>
    </location>
</feature>
<reference evidence="14" key="4">
    <citation type="journal article" date="2022" name="Res Sq">
        <title>Comparative Genomics Reveals Insights into the Divergent Evolution of Astigmatic Mites and Household Pest Adaptations.</title>
        <authorList>
            <person name="Xiong Q."/>
            <person name="Wan A.T.-Y."/>
            <person name="Liu X.-Y."/>
            <person name="Fung C.S.-H."/>
            <person name="Xiao X."/>
            <person name="Malainual N."/>
            <person name="Hou J."/>
            <person name="Wang L."/>
            <person name="Wang M."/>
            <person name="Yang K."/>
            <person name="Cui Y."/>
            <person name="Leung E."/>
            <person name="Nong W."/>
            <person name="Shin S.-K."/>
            <person name="Au S."/>
            <person name="Jeong K.Y."/>
            <person name="Chew F.T."/>
            <person name="Hui J."/>
            <person name="Leung T.F."/>
            <person name="Tungtrongchitr A."/>
            <person name="Zhong N."/>
            <person name="Liu Z."/>
            <person name="Tsui S."/>
        </authorList>
    </citation>
    <scope>NUCLEOTIDE SEQUENCE</scope>
    <source>
        <strain evidence="14">Derf</strain>
        <tissue evidence="14">Whole organism</tissue>
    </source>
</reference>
<dbReference type="Pfam" id="PF00096">
    <property type="entry name" value="zf-C2H2"/>
    <property type="match status" value="2"/>
</dbReference>
<keyword evidence="8" id="KW-0804">Transcription</keyword>
<evidence type="ECO:0000313" key="13">
    <source>
        <dbReference type="EMBL" id="KAH7639455.1"/>
    </source>
</evidence>
<evidence type="ECO:0000256" key="9">
    <source>
        <dbReference type="ARBA" id="ARBA00023242"/>
    </source>
</evidence>
<evidence type="ECO:0000256" key="10">
    <source>
        <dbReference type="PROSITE-ProRule" id="PRU00042"/>
    </source>
</evidence>
<dbReference type="SUPFAM" id="SSF57667">
    <property type="entry name" value="beta-beta-alpha zinc fingers"/>
    <property type="match status" value="3"/>
</dbReference>
<dbReference type="PANTHER" id="PTHR46179:SF13">
    <property type="entry name" value="C2H2-TYPE DOMAIN-CONTAINING PROTEIN"/>
    <property type="match status" value="1"/>
</dbReference>
<dbReference type="SMART" id="SM00355">
    <property type="entry name" value="ZnF_C2H2"/>
    <property type="match status" value="8"/>
</dbReference>
<proteinExistence type="predicted"/>
<evidence type="ECO:0000313" key="15">
    <source>
        <dbReference type="Proteomes" id="UP000790347"/>
    </source>
</evidence>
<evidence type="ECO:0000313" key="14">
    <source>
        <dbReference type="EMBL" id="KAH9521913.1"/>
    </source>
</evidence>
<feature type="domain" description="C2H2-type" evidence="12">
    <location>
        <begin position="75"/>
        <end position="104"/>
    </location>
</feature>
<protein>
    <submittedName>
        <fullName evidence="14">Transcription factor IIIA</fullName>
    </submittedName>
</protein>
<comment type="subcellular location">
    <subcellularLocation>
        <location evidence="1">Nucleus</location>
    </subcellularLocation>
</comment>
<dbReference type="PANTHER" id="PTHR46179">
    <property type="entry name" value="ZINC FINGER PROTEIN"/>
    <property type="match status" value="1"/>
</dbReference>
<dbReference type="GO" id="GO:0006357">
    <property type="term" value="P:regulation of transcription by RNA polymerase II"/>
    <property type="evidence" value="ECO:0007669"/>
    <property type="project" value="TreeGrafter"/>
</dbReference>
<organism evidence="14 15">
    <name type="scientific">Dermatophagoides farinae</name>
    <name type="common">American house dust mite</name>
    <dbReference type="NCBI Taxonomy" id="6954"/>
    <lineage>
        <taxon>Eukaryota</taxon>
        <taxon>Metazoa</taxon>
        <taxon>Ecdysozoa</taxon>
        <taxon>Arthropoda</taxon>
        <taxon>Chelicerata</taxon>
        <taxon>Arachnida</taxon>
        <taxon>Acari</taxon>
        <taxon>Acariformes</taxon>
        <taxon>Sarcoptiformes</taxon>
        <taxon>Astigmata</taxon>
        <taxon>Psoroptidia</taxon>
        <taxon>Analgoidea</taxon>
        <taxon>Pyroglyphidae</taxon>
        <taxon>Dermatophagoidinae</taxon>
        <taxon>Dermatophagoides</taxon>
    </lineage>
</organism>
<evidence type="ECO:0000256" key="6">
    <source>
        <dbReference type="ARBA" id="ARBA00022884"/>
    </source>
</evidence>
<keyword evidence="2" id="KW-0479">Metal-binding</keyword>
<feature type="domain" description="C2H2-type" evidence="12">
    <location>
        <begin position="228"/>
        <end position="258"/>
    </location>
</feature>
<name>A0A922I9M2_DERFA</name>
<dbReference type="FunFam" id="3.30.160.60:FF:000340">
    <property type="entry name" value="zinc finger protein 473 isoform X1"/>
    <property type="match status" value="1"/>
</dbReference>
<reference evidence="14" key="1">
    <citation type="submission" date="2013-05" db="EMBL/GenBank/DDBJ databases">
        <authorList>
            <person name="Yim A.K.Y."/>
            <person name="Chan T.F."/>
            <person name="Ji K.M."/>
            <person name="Liu X.Y."/>
            <person name="Zhou J.W."/>
            <person name="Li R.Q."/>
            <person name="Yang K.Y."/>
            <person name="Li J."/>
            <person name="Li M."/>
            <person name="Law P.T.W."/>
            <person name="Wu Y.L."/>
            <person name="Cai Z.L."/>
            <person name="Qin H."/>
            <person name="Bao Y."/>
            <person name="Leung R.K.K."/>
            <person name="Ng P.K.S."/>
            <person name="Zou J."/>
            <person name="Zhong X.J."/>
            <person name="Ran P.X."/>
            <person name="Zhong N.S."/>
            <person name="Liu Z.G."/>
            <person name="Tsui S.K.W."/>
        </authorList>
    </citation>
    <scope>NUCLEOTIDE SEQUENCE</scope>
    <source>
        <strain evidence="14">Derf</strain>
        <tissue evidence="14">Whole organism</tissue>
    </source>
</reference>